<gene>
    <name evidence="5" type="ORF">GC722_10585</name>
</gene>
<evidence type="ECO:0000313" key="5">
    <source>
        <dbReference type="EMBL" id="MVA76466.1"/>
    </source>
</evidence>
<comment type="caution">
    <text evidence="5">The sequence shown here is derived from an EMBL/GenBank/DDBJ whole genome shotgun (WGS) entry which is preliminary data.</text>
</comment>
<dbReference type="Gene3D" id="2.30.30.100">
    <property type="match status" value="1"/>
</dbReference>
<dbReference type="InterPro" id="IPR004143">
    <property type="entry name" value="BPL_LPL_catalytic"/>
</dbReference>
<accession>A0A6A9UU66</accession>
<keyword evidence="6" id="KW-1185">Reference proteome</keyword>
<dbReference type="Pfam" id="PF03099">
    <property type="entry name" value="BPL_LplA_LipB"/>
    <property type="match status" value="1"/>
</dbReference>
<sequence length="271" mass="28010">MSTAKTPPGADATRLTALLDDPARWSSVEVVDVTGSTNADLAAAARAGRVDAGAVLLAWHQERGRGRLERTWTAPPGTSAAVSVLLAVEGVPPTRLPWLPLAVGLAVASGIEATTGVAAALKWPNDVLVDGRKVCGILAQRVETPGGAAVVVGFGLNLTQDAHQLPVPTATSLRLAGAGDVDRLAVVAGVLTALGRVLDRWRDGDPHLVGEYRARCDSVGREVVVHLPGDERVTGRAVDVDDSGRLVVRTPVGPRAFSVGDVVHLRATPAS</sequence>
<dbReference type="InterPro" id="IPR004408">
    <property type="entry name" value="Biotin_CoA_COase_ligase"/>
</dbReference>
<dbReference type="RefSeq" id="WP_156610008.1">
    <property type="nucleotide sequence ID" value="NZ_WPCU01000006.1"/>
</dbReference>
<dbReference type="NCBIfam" id="TIGR00121">
    <property type="entry name" value="birA_ligase"/>
    <property type="match status" value="1"/>
</dbReference>
<evidence type="ECO:0000259" key="4">
    <source>
        <dbReference type="PROSITE" id="PS51733"/>
    </source>
</evidence>
<evidence type="ECO:0000256" key="1">
    <source>
        <dbReference type="ARBA" id="ARBA00022598"/>
    </source>
</evidence>
<evidence type="ECO:0000256" key="3">
    <source>
        <dbReference type="ARBA" id="ARBA00024227"/>
    </source>
</evidence>
<evidence type="ECO:0000256" key="2">
    <source>
        <dbReference type="ARBA" id="ARBA00023267"/>
    </source>
</evidence>
<feature type="domain" description="BPL/LPL catalytic" evidence="4">
    <location>
        <begin position="18"/>
        <end position="202"/>
    </location>
</feature>
<keyword evidence="2" id="KW-0092">Biotin</keyword>
<protein>
    <recommendedName>
        <fullName evidence="3">biotin--[biotin carboxyl-carrier protein] ligase</fullName>
        <ecNumber evidence="3">6.3.4.15</ecNumber>
    </recommendedName>
</protein>
<keyword evidence="1 5" id="KW-0436">Ligase</keyword>
<dbReference type="Proteomes" id="UP000435304">
    <property type="component" value="Unassembled WGS sequence"/>
</dbReference>
<dbReference type="PROSITE" id="PS51733">
    <property type="entry name" value="BPL_LPL_CATALYTIC"/>
    <property type="match status" value="1"/>
</dbReference>
<dbReference type="InterPro" id="IPR045864">
    <property type="entry name" value="aa-tRNA-synth_II/BPL/LPL"/>
</dbReference>
<reference evidence="5 6" key="1">
    <citation type="submission" date="2019-12" db="EMBL/GenBank/DDBJ databases">
        <title>Auraticoccus cholistani sp. nov., an actinomycete isolated from soil of Cholistan desert.</title>
        <authorList>
            <person name="Cheema M.T."/>
        </authorList>
    </citation>
    <scope>NUCLEOTIDE SEQUENCE [LARGE SCALE GENOMIC DNA]</scope>
    <source>
        <strain evidence="5 6">F435</strain>
    </source>
</reference>
<dbReference type="EC" id="6.3.4.15" evidence="3"/>
<organism evidence="5 6">
    <name type="scientific">Auraticoccus cholistanensis</name>
    <dbReference type="NCBI Taxonomy" id="2656650"/>
    <lineage>
        <taxon>Bacteria</taxon>
        <taxon>Bacillati</taxon>
        <taxon>Actinomycetota</taxon>
        <taxon>Actinomycetes</taxon>
        <taxon>Propionibacteriales</taxon>
        <taxon>Propionibacteriaceae</taxon>
        <taxon>Auraticoccus</taxon>
    </lineage>
</organism>
<dbReference type="AlphaFoldDB" id="A0A6A9UU66"/>
<proteinExistence type="predicted"/>
<dbReference type="Gene3D" id="3.30.930.10">
    <property type="entry name" value="Bira Bifunctional Protein, Domain 2"/>
    <property type="match status" value="1"/>
</dbReference>
<dbReference type="EMBL" id="WPCU01000006">
    <property type="protein sequence ID" value="MVA76466.1"/>
    <property type="molecule type" value="Genomic_DNA"/>
</dbReference>
<name>A0A6A9UU66_9ACTN</name>
<dbReference type="CDD" id="cd16442">
    <property type="entry name" value="BPL"/>
    <property type="match status" value="1"/>
</dbReference>
<dbReference type="GO" id="GO:0005737">
    <property type="term" value="C:cytoplasm"/>
    <property type="evidence" value="ECO:0007669"/>
    <property type="project" value="TreeGrafter"/>
</dbReference>
<dbReference type="SUPFAM" id="SSF55681">
    <property type="entry name" value="Class II aaRS and biotin synthetases"/>
    <property type="match status" value="1"/>
</dbReference>
<dbReference type="Pfam" id="PF02237">
    <property type="entry name" value="BPL_C"/>
    <property type="match status" value="1"/>
</dbReference>
<dbReference type="InterPro" id="IPR003142">
    <property type="entry name" value="BPL_C"/>
</dbReference>
<evidence type="ECO:0000313" key="6">
    <source>
        <dbReference type="Proteomes" id="UP000435304"/>
    </source>
</evidence>
<dbReference type="PANTHER" id="PTHR12835:SF5">
    <property type="entry name" value="BIOTIN--PROTEIN LIGASE"/>
    <property type="match status" value="1"/>
</dbReference>
<dbReference type="GO" id="GO:0004077">
    <property type="term" value="F:biotin--[biotin carboxyl-carrier protein] ligase activity"/>
    <property type="evidence" value="ECO:0007669"/>
    <property type="project" value="UniProtKB-EC"/>
</dbReference>
<dbReference type="PANTHER" id="PTHR12835">
    <property type="entry name" value="BIOTIN PROTEIN LIGASE"/>
    <property type="match status" value="1"/>
</dbReference>